<feature type="transmembrane region" description="Helical" evidence="8">
    <location>
        <begin position="121"/>
        <end position="145"/>
    </location>
</feature>
<keyword evidence="3" id="KW-0813">Transport</keyword>
<feature type="transmembrane region" description="Helical" evidence="8">
    <location>
        <begin position="370"/>
        <end position="392"/>
    </location>
</feature>
<feature type="transmembrane region" description="Helical" evidence="8">
    <location>
        <begin position="50"/>
        <end position="68"/>
    </location>
</feature>
<comment type="similarity">
    <text evidence="2">Belongs to the amino acid-polyamine-organocation (APC) superfamily. Spore germination protein (SGP) (TC 2.A.3.9) family.</text>
</comment>
<evidence type="ECO:0000313" key="10">
    <source>
        <dbReference type="Proteomes" id="UP000284416"/>
    </source>
</evidence>
<evidence type="ECO:0000313" key="9">
    <source>
        <dbReference type="EMBL" id="RHW41696.1"/>
    </source>
</evidence>
<evidence type="ECO:0000256" key="5">
    <source>
        <dbReference type="ARBA" id="ARBA00022692"/>
    </source>
</evidence>
<protein>
    <submittedName>
        <fullName evidence="9">Uncharacterized protein</fullName>
    </submittedName>
</protein>
<evidence type="ECO:0000256" key="1">
    <source>
        <dbReference type="ARBA" id="ARBA00004141"/>
    </source>
</evidence>
<feature type="transmembrane region" description="Helical" evidence="8">
    <location>
        <begin position="258"/>
        <end position="278"/>
    </location>
</feature>
<dbReference type="AlphaFoldDB" id="A0A417YWI2"/>
<feature type="transmembrane region" description="Helical" evidence="8">
    <location>
        <begin position="229"/>
        <end position="246"/>
    </location>
</feature>
<feature type="transmembrane region" description="Helical" evidence="8">
    <location>
        <begin position="340"/>
        <end position="358"/>
    </location>
</feature>
<sequence>MSRGSIGWNTKNLSQTLILAQQSSRPVSSGNDNGGKTMAIVQERYKVSPYLLFFLLQSSQVGTGILNFQTKIATGAGQDAWVSVLFVGLSLQVLLFMGLIVIKNSSGENLASFHIDVFGKFIGKTLNVGLVFYFLLTSFLSLYNYVDLLQTFGFERIPAWELTFGICLVLYYIVLGGFRVVTGVAFWGVVLPLVFIPPFLITLQYLELENIMPFFNHGVKDYVISGKESIFMFMGFECVFIYYPFIKKGDKTAKWAHLGLLATTLLYFVLTILTFLYYTQGKLLRSQWATLTMIKVISFTIVESFEFIFIFVFFIVIVSSGCILLWSATRTLKISFNFKPSWSLFGILLAFFLLNIGLENIMYGRKLNGISSYIGLFFLYFYIPFLFIVSLVKKRIGRKRGGSEAT</sequence>
<dbReference type="PANTHER" id="PTHR34975">
    <property type="entry name" value="SPORE GERMINATION PROTEIN A2"/>
    <property type="match status" value="1"/>
</dbReference>
<evidence type="ECO:0000256" key="8">
    <source>
        <dbReference type="SAM" id="Phobius"/>
    </source>
</evidence>
<dbReference type="Pfam" id="PF03845">
    <property type="entry name" value="Spore_permease"/>
    <property type="match status" value="1"/>
</dbReference>
<proteinExistence type="inferred from homology"/>
<dbReference type="PANTHER" id="PTHR34975:SF2">
    <property type="entry name" value="SPORE GERMINATION PROTEIN A2"/>
    <property type="match status" value="1"/>
</dbReference>
<name>A0A417YWI2_9BACI</name>
<evidence type="ECO:0000256" key="6">
    <source>
        <dbReference type="ARBA" id="ARBA00022989"/>
    </source>
</evidence>
<dbReference type="InterPro" id="IPR004761">
    <property type="entry name" value="Spore_GerAB"/>
</dbReference>
<dbReference type="Gene3D" id="1.20.1740.10">
    <property type="entry name" value="Amino acid/polyamine transporter I"/>
    <property type="match status" value="1"/>
</dbReference>
<keyword evidence="5 8" id="KW-0812">Transmembrane</keyword>
<evidence type="ECO:0000256" key="2">
    <source>
        <dbReference type="ARBA" id="ARBA00007998"/>
    </source>
</evidence>
<dbReference type="Proteomes" id="UP000284416">
    <property type="component" value="Unassembled WGS sequence"/>
</dbReference>
<accession>A0A417YWI2</accession>
<keyword evidence="10" id="KW-1185">Reference proteome</keyword>
<dbReference type="GO" id="GO:0016020">
    <property type="term" value="C:membrane"/>
    <property type="evidence" value="ECO:0007669"/>
    <property type="project" value="UniProtKB-SubCell"/>
</dbReference>
<organism evidence="9 10">
    <name type="scientific">Neobacillus notoginsengisoli</name>
    <dbReference type="NCBI Taxonomy" id="1578198"/>
    <lineage>
        <taxon>Bacteria</taxon>
        <taxon>Bacillati</taxon>
        <taxon>Bacillota</taxon>
        <taxon>Bacilli</taxon>
        <taxon>Bacillales</taxon>
        <taxon>Bacillaceae</taxon>
        <taxon>Neobacillus</taxon>
    </lineage>
</organism>
<feature type="transmembrane region" description="Helical" evidence="8">
    <location>
        <begin position="157"/>
        <end position="178"/>
    </location>
</feature>
<feature type="transmembrane region" description="Helical" evidence="8">
    <location>
        <begin position="185"/>
        <end position="206"/>
    </location>
</feature>
<keyword evidence="7 8" id="KW-0472">Membrane</keyword>
<reference evidence="9 10" key="1">
    <citation type="journal article" date="2017" name="Int. J. Syst. Evol. Microbiol.">
        <title>Bacillus notoginsengisoli sp. nov., a novel bacterium isolated from the rhizosphere of Panax notoginseng.</title>
        <authorList>
            <person name="Zhang M.Y."/>
            <person name="Cheng J."/>
            <person name="Cai Y."/>
            <person name="Zhang T.Y."/>
            <person name="Wu Y.Y."/>
            <person name="Manikprabhu D."/>
            <person name="Li W.J."/>
            <person name="Zhang Y.X."/>
        </authorList>
    </citation>
    <scope>NUCLEOTIDE SEQUENCE [LARGE SCALE GENOMIC DNA]</scope>
    <source>
        <strain evidence="9 10">JCM 30743</strain>
    </source>
</reference>
<evidence type="ECO:0000256" key="4">
    <source>
        <dbReference type="ARBA" id="ARBA00022544"/>
    </source>
</evidence>
<gene>
    <name evidence="9" type="ORF">D1B31_08265</name>
</gene>
<comment type="subcellular location">
    <subcellularLocation>
        <location evidence="1">Membrane</location>
        <topology evidence="1">Multi-pass membrane protein</topology>
    </subcellularLocation>
</comment>
<dbReference type="GO" id="GO:0009847">
    <property type="term" value="P:spore germination"/>
    <property type="evidence" value="ECO:0007669"/>
    <property type="project" value="InterPro"/>
</dbReference>
<comment type="caution">
    <text evidence="9">The sequence shown here is derived from an EMBL/GenBank/DDBJ whole genome shotgun (WGS) entry which is preliminary data.</text>
</comment>
<keyword evidence="4" id="KW-0309">Germination</keyword>
<keyword evidence="6 8" id="KW-1133">Transmembrane helix</keyword>
<feature type="transmembrane region" description="Helical" evidence="8">
    <location>
        <begin position="307"/>
        <end position="328"/>
    </location>
</feature>
<evidence type="ECO:0000256" key="7">
    <source>
        <dbReference type="ARBA" id="ARBA00023136"/>
    </source>
</evidence>
<dbReference type="EMBL" id="QWEG01000004">
    <property type="protein sequence ID" value="RHW41696.1"/>
    <property type="molecule type" value="Genomic_DNA"/>
</dbReference>
<evidence type="ECO:0000256" key="3">
    <source>
        <dbReference type="ARBA" id="ARBA00022448"/>
    </source>
</evidence>
<feature type="transmembrane region" description="Helical" evidence="8">
    <location>
        <begin position="80"/>
        <end position="101"/>
    </location>
</feature>